<accession>A0A383ECK3</accession>
<sequence length="23" mass="2824">MLKDASVEFQKTQEYDDDRNYVE</sequence>
<proteinExistence type="predicted"/>
<evidence type="ECO:0000313" key="2">
    <source>
        <dbReference type="EMBL" id="SVE54123.1"/>
    </source>
</evidence>
<dbReference type="EMBL" id="UINC01224482">
    <property type="protein sequence ID" value="SVE54123.1"/>
    <property type="molecule type" value="Genomic_DNA"/>
</dbReference>
<dbReference type="AlphaFoldDB" id="A0A383ECK3"/>
<organism evidence="2">
    <name type="scientific">marine metagenome</name>
    <dbReference type="NCBI Taxonomy" id="408172"/>
    <lineage>
        <taxon>unclassified sequences</taxon>
        <taxon>metagenomes</taxon>
        <taxon>ecological metagenomes</taxon>
    </lineage>
</organism>
<evidence type="ECO:0000256" key="1">
    <source>
        <dbReference type="SAM" id="MobiDB-lite"/>
    </source>
</evidence>
<name>A0A383ECK3_9ZZZZ</name>
<reference evidence="2" key="1">
    <citation type="submission" date="2018-05" db="EMBL/GenBank/DDBJ databases">
        <authorList>
            <person name="Lanie J.A."/>
            <person name="Ng W.-L."/>
            <person name="Kazmierczak K.M."/>
            <person name="Andrzejewski T.M."/>
            <person name="Davidsen T.M."/>
            <person name="Wayne K.J."/>
            <person name="Tettelin H."/>
            <person name="Glass J.I."/>
            <person name="Rusch D."/>
            <person name="Podicherti R."/>
            <person name="Tsui H.-C.T."/>
            <person name="Winkler M.E."/>
        </authorList>
    </citation>
    <scope>NUCLEOTIDE SEQUENCE</scope>
</reference>
<feature type="region of interest" description="Disordered" evidence="1">
    <location>
        <begin position="1"/>
        <end position="23"/>
    </location>
</feature>
<protein>
    <submittedName>
        <fullName evidence="2">Uncharacterized protein</fullName>
    </submittedName>
</protein>
<gene>
    <name evidence="2" type="ORF">METZ01_LOCUS506977</name>
</gene>